<evidence type="ECO:0000313" key="9">
    <source>
        <dbReference type="EMBL" id="QMS85693.1"/>
    </source>
</evidence>
<dbReference type="InterPro" id="IPR027417">
    <property type="entry name" value="P-loop_NTPase"/>
</dbReference>
<dbReference type="CDD" id="cd18787">
    <property type="entry name" value="SF2_C_DEAD"/>
    <property type="match status" value="1"/>
</dbReference>
<keyword evidence="4" id="KW-0067">ATP-binding</keyword>
<evidence type="ECO:0000259" key="7">
    <source>
        <dbReference type="PROSITE" id="PS51192"/>
    </source>
</evidence>
<comment type="similarity">
    <text evidence="5">Belongs to the DEAD box helicase family.</text>
</comment>
<dbReference type="Pfam" id="PF00270">
    <property type="entry name" value="DEAD"/>
    <property type="match status" value="1"/>
</dbReference>
<dbReference type="Proteomes" id="UP000514720">
    <property type="component" value="Chromosome"/>
</dbReference>
<protein>
    <submittedName>
        <fullName evidence="9">DEAD/DEAH box helicase</fullName>
    </submittedName>
</protein>
<dbReference type="PANTHER" id="PTHR47959">
    <property type="entry name" value="ATP-DEPENDENT RNA HELICASE RHLE-RELATED"/>
    <property type="match status" value="1"/>
</dbReference>
<keyword evidence="3 9" id="KW-0347">Helicase</keyword>
<dbReference type="SMART" id="SM00487">
    <property type="entry name" value="DEXDc"/>
    <property type="match status" value="1"/>
</dbReference>
<dbReference type="CDD" id="cd00268">
    <property type="entry name" value="DEADc"/>
    <property type="match status" value="1"/>
</dbReference>
<feature type="domain" description="Helicase ATP-binding" evidence="7">
    <location>
        <begin position="28"/>
        <end position="202"/>
    </location>
</feature>
<reference evidence="9 10" key="1">
    <citation type="submission" date="2020-02" db="EMBL/GenBank/DDBJ databases">
        <authorList>
            <person name="Zheng R.K."/>
            <person name="Sun C.M."/>
        </authorList>
    </citation>
    <scope>NUCLEOTIDE SEQUENCE [LARGE SCALE GENOMIC DNA]</scope>
    <source>
        <strain evidence="10">zrk13</strain>
    </source>
</reference>
<dbReference type="GO" id="GO:0005524">
    <property type="term" value="F:ATP binding"/>
    <property type="evidence" value="ECO:0007669"/>
    <property type="project" value="UniProtKB-KW"/>
</dbReference>
<feature type="compositionally biased region" description="Basic residues" evidence="6">
    <location>
        <begin position="395"/>
        <end position="414"/>
    </location>
</feature>
<evidence type="ECO:0000313" key="10">
    <source>
        <dbReference type="Proteomes" id="UP000514720"/>
    </source>
</evidence>
<dbReference type="PANTHER" id="PTHR47959:SF1">
    <property type="entry name" value="ATP-DEPENDENT RNA HELICASE DBPA"/>
    <property type="match status" value="1"/>
</dbReference>
<evidence type="ECO:0000256" key="5">
    <source>
        <dbReference type="ARBA" id="ARBA00038437"/>
    </source>
</evidence>
<keyword evidence="10" id="KW-1185">Reference proteome</keyword>
<dbReference type="SUPFAM" id="SSF52540">
    <property type="entry name" value="P-loop containing nucleoside triphosphate hydrolases"/>
    <property type="match status" value="1"/>
</dbReference>
<dbReference type="PROSITE" id="PS51194">
    <property type="entry name" value="HELICASE_CTER"/>
    <property type="match status" value="1"/>
</dbReference>
<feature type="compositionally biased region" description="Basic and acidic residues" evidence="6">
    <location>
        <begin position="377"/>
        <end position="394"/>
    </location>
</feature>
<sequence>MNIQKPYIKKAVEELGFKAFTEVQNKVIPVAIKGEDIIGCSQTGSGKTHAFLIPIFENLDVSSDDVEVVITSPTRELANQIYTFAKQIANHSETLIDIRRYTGGSNRQKELERLEKSQPQIVIGTPGKLRDLAIKENKLKIYSAKTFVVDEADMAMDSGFLEDIDQIASVMKEDLQMMVFSATIPEKLKPFLRKYMTNPFEVYVKPQELSSLNIEHVFVPLKSKQRKTMIDKLLQVLNPYVAIIFCNTKETVEELGSHIISQGYNAAKLHGGIPARERNRIMKMANNGDFQYIIASDIASRGIDIDGVSHVINYELPRDMEFYVHRTGRTGRASYDGLAISFYGPNDDAYVDFLEQKGIDIAYKDIKDGELVHRRERKERDKRERVTAGFDKHTLNVKKNNKKVKPGYKKKYHKKVQEAKKRVLRKKRRS</sequence>
<keyword evidence="1" id="KW-0547">Nucleotide-binding</keyword>
<dbReference type="InterPro" id="IPR001650">
    <property type="entry name" value="Helicase_C-like"/>
</dbReference>
<dbReference type="Gene3D" id="3.40.50.300">
    <property type="entry name" value="P-loop containing nucleotide triphosphate hydrolases"/>
    <property type="match status" value="2"/>
</dbReference>
<dbReference type="Pfam" id="PF00271">
    <property type="entry name" value="Helicase_C"/>
    <property type="match status" value="1"/>
</dbReference>
<evidence type="ECO:0000256" key="3">
    <source>
        <dbReference type="ARBA" id="ARBA00022806"/>
    </source>
</evidence>
<feature type="domain" description="Helicase C-terminal" evidence="8">
    <location>
        <begin position="229"/>
        <end position="380"/>
    </location>
</feature>
<dbReference type="InterPro" id="IPR014001">
    <property type="entry name" value="Helicase_ATP-bd"/>
</dbReference>
<dbReference type="AlphaFoldDB" id="A0A7L7KSH7"/>
<dbReference type="GO" id="GO:0016787">
    <property type="term" value="F:hydrolase activity"/>
    <property type="evidence" value="ECO:0007669"/>
    <property type="project" value="UniProtKB-KW"/>
</dbReference>
<evidence type="ECO:0000256" key="4">
    <source>
        <dbReference type="ARBA" id="ARBA00022840"/>
    </source>
</evidence>
<dbReference type="GO" id="GO:0003676">
    <property type="term" value="F:nucleic acid binding"/>
    <property type="evidence" value="ECO:0007669"/>
    <property type="project" value="InterPro"/>
</dbReference>
<keyword evidence="2" id="KW-0378">Hydrolase</keyword>
<gene>
    <name evidence="9" type="ORF">G4Z02_08035</name>
</gene>
<evidence type="ECO:0000256" key="6">
    <source>
        <dbReference type="SAM" id="MobiDB-lite"/>
    </source>
</evidence>
<dbReference type="InterPro" id="IPR044742">
    <property type="entry name" value="DEAD/DEAH_RhlB"/>
</dbReference>
<dbReference type="KEGG" id="xcl:G4Z02_08035"/>
<evidence type="ECO:0000259" key="8">
    <source>
        <dbReference type="PROSITE" id="PS51194"/>
    </source>
</evidence>
<evidence type="ECO:0000256" key="1">
    <source>
        <dbReference type="ARBA" id="ARBA00022741"/>
    </source>
</evidence>
<accession>A0A7L7KSH7</accession>
<evidence type="ECO:0000256" key="2">
    <source>
        <dbReference type="ARBA" id="ARBA00022801"/>
    </source>
</evidence>
<dbReference type="SMART" id="SM00490">
    <property type="entry name" value="HELICc"/>
    <property type="match status" value="1"/>
</dbReference>
<dbReference type="GO" id="GO:0005829">
    <property type="term" value="C:cytosol"/>
    <property type="evidence" value="ECO:0007669"/>
    <property type="project" value="TreeGrafter"/>
</dbReference>
<proteinExistence type="inferred from homology"/>
<dbReference type="GO" id="GO:0003724">
    <property type="term" value="F:RNA helicase activity"/>
    <property type="evidence" value="ECO:0007669"/>
    <property type="project" value="TreeGrafter"/>
</dbReference>
<feature type="region of interest" description="Disordered" evidence="6">
    <location>
        <begin position="377"/>
        <end position="430"/>
    </location>
</feature>
<dbReference type="InterPro" id="IPR050079">
    <property type="entry name" value="DEAD_box_RNA_helicase"/>
</dbReference>
<name>A0A7L7KSH7_9MOLU</name>
<dbReference type="RefSeq" id="WP_258877498.1">
    <property type="nucleotide sequence ID" value="NZ_CP048914.1"/>
</dbReference>
<organism evidence="9 10">
    <name type="scientific">Candidatus Xianfuyuplasma coldseepsis</name>
    <dbReference type="NCBI Taxonomy" id="2782163"/>
    <lineage>
        <taxon>Bacteria</taxon>
        <taxon>Bacillati</taxon>
        <taxon>Mycoplasmatota</taxon>
        <taxon>Mollicutes</taxon>
        <taxon>Candidatus Izemoplasmatales</taxon>
        <taxon>Candidatus Izemoplasmataceae</taxon>
        <taxon>Candidatus Xianfuyuplasma</taxon>
    </lineage>
</organism>
<dbReference type="InterPro" id="IPR011545">
    <property type="entry name" value="DEAD/DEAH_box_helicase_dom"/>
</dbReference>
<dbReference type="PROSITE" id="PS51192">
    <property type="entry name" value="HELICASE_ATP_BIND_1"/>
    <property type="match status" value="1"/>
</dbReference>
<dbReference type="EMBL" id="CP048914">
    <property type="protein sequence ID" value="QMS85693.1"/>
    <property type="molecule type" value="Genomic_DNA"/>
</dbReference>